<sequence length="226" mass="25537">MDHQDEVTKWLAAAEALHAGALEGCASGVCFSFTEEAISYLCSFRTGTGDSLQNNNNECSLAAARRNYVYHPDKIIWTVGGLSVFFRNRQSSPCVLCEGARIHSDNTTSHYKLSVTNDYDRHEPGTATLDPQRLEHLATLHTPYFVMLFVGLVKKKRYKFHRGVPATNIMARHLILTPLGGASRPAHSRDENLHSDMAVLKLWWRYQDRQSSSRVNIHTIILHSER</sequence>
<proteinExistence type="predicted"/>
<dbReference type="EMBL" id="CP026245">
    <property type="protein sequence ID" value="AWO98436.1"/>
    <property type="molecule type" value="Genomic_DNA"/>
</dbReference>
<name>A0A2U9B3G6_SCOMX</name>
<dbReference type="Proteomes" id="UP000246464">
    <property type="component" value="Chromosome 3"/>
</dbReference>
<accession>A0A2U9B3G6</accession>
<protein>
    <submittedName>
        <fullName evidence="1">Uncharacterized protein</fullName>
    </submittedName>
</protein>
<reference evidence="1 2" key="1">
    <citation type="submission" date="2017-12" db="EMBL/GenBank/DDBJ databases">
        <title>Integrating genomic resources of turbot (Scophthalmus maximus) in depth evaluation of genetic and physical mapping variation across individuals.</title>
        <authorList>
            <person name="Martinez P."/>
        </authorList>
    </citation>
    <scope>NUCLEOTIDE SEQUENCE [LARGE SCALE GENOMIC DNA]</scope>
</reference>
<evidence type="ECO:0000313" key="2">
    <source>
        <dbReference type="Proteomes" id="UP000246464"/>
    </source>
</evidence>
<gene>
    <name evidence="1" type="ORF">SMAX5B_001509</name>
</gene>
<organism evidence="1 2">
    <name type="scientific">Scophthalmus maximus</name>
    <name type="common">Turbot</name>
    <name type="synonym">Psetta maxima</name>
    <dbReference type="NCBI Taxonomy" id="52904"/>
    <lineage>
        <taxon>Eukaryota</taxon>
        <taxon>Metazoa</taxon>
        <taxon>Chordata</taxon>
        <taxon>Craniata</taxon>
        <taxon>Vertebrata</taxon>
        <taxon>Euteleostomi</taxon>
        <taxon>Actinopterygii</taxon>
        <taxon>Neopterygii</taxon>
        <taxon>Teleostei</taxon>
        <taxon>Neoteleostei</taxon>
        <taxon>Acanthomorphata</taxon>
        <taxon>Carangaria</taxon>
        <taxon>Pleuronectiformes</taxon>
        <taxon>Pleuronectoidei</taxon>
        <taxon>Scophthalmidae</taxon>
        <taxon>Scophthalmus</taxon>
    </lineage>
</organism>
<keyword evidence="2" id="KW-1185">Reference proteome</keyword>
<evidence type="ECO:0000313" key="1">
    <source>
        <dbReference type="EMBL" id="AWO98436.1"/>
    </source>
</evidence>
<dbReference type="AlphaFoldDB" id="A0A2U9B3G6"/>